<dbReference type="InterPro" id="IPR036397">
    <property type="entry name" value="RNaseH_sf"/>
</dbReference>
<feature type="domain" description="Exonuclease" evidence="5">
    <location>
        <begin position="39"/>
        <end position="218"/>
    </location>
</feature>
<dbReference type="CDD" id="cd06133">
    <property type="entry name" value="ERI-1_3'hExo_like"/>
    <property type="match status" value="1"/>
</dbReference>
<evidence type="ECO:0000256" key="2">
    <source>
        <dbReference type="ARBA" id="ARBA00022801"/>
    </source>
</evidence>
<dbReference type="AlphaFoldDB" id="A0AAD7XRU4"/>
<evidence type="ECO:0000259" key="5">
    <source>
        <dbReference type="SMART" id="SM00479"/>
    </source>
</evidence>
<dbReference type="InterPro" id="IPR051274">
    <property type="entry name" value="3-5_Exoribonuclease"/>
</dbReference>
<dbReference type="GO" id="GO:0000175">
    <property type="term" value="F:3'-5'-RNA exonuclease activity"/>
    <property type="evidence" value="ECO:0007669"/>
    <property type="project" value="InterPro"/>
</dbReference>
<dbReference type="EMBL" id="JAQMWT010000021">
    <property type="protein sequence ID" value="KAJ8613830.1"/>
    <property type="molecule type" value="Genomic_DNA"/>
</dbReference>
<dbReference type="SMART" id="SM00479">
    <property type="entry name" value="EXOIII"/>
    <property type="match status" value="1"/>
</dbReference>
<feature type="compositionally biased region" description="Low complexity" evidence="4">
    <location>
        <begin position="262"/>
        <end position="273"/>
    </location>
</feature>
<gene>
    <name evidence="6" type="ORF">CTAYLR_004923</name>
</gene>
<keyword evidence="2" id="KW-0378">Hydrolase</keyword>
<name>A0AAD7XRU4_9STRA</name>
<evidence type="ECO:0000256" key="3">
    <source>
        <dbReference type="ARBA" id="ARBA00022839"/>
    </source>
</evidence>
<evidence type="ECO:0000313" key="7">
    <source>
        <dbReference type="Proteomes" id="UP001230188"/>
    </source>
</evidence>
<dbReference type="Gene3D" id="3.30.420.10">
    <property type="entry name" value="Ribonuclease H-like superfamily/Ribonuclease H"/>
    <property type="match status" value="1"/>
</dbReference>
<dbReference type="GO" id="GO:0003676">
    <property type="term" value="F:nucleic acid binding"/>
    <property type="evidence" value="ECO:0007669"/>
    <property type="project" value="InterPro"/>
</dbReference>
<proteinExistence type="predicted"/>
<dbReference type="SUPFAM" id="SSF53098">
    <property type="entry name" value="Ribonuclease H-like"/>
    <property type="match status" value="1"/>
</dbReference>
<evidence type="ECO:0000256" key="4">
    <source>
        <dbReference type="SAM" id="MobiDB-lite"/>
    </source>
</evidence>
<organism evidence="6 7">
    <name type="scientific">Chrysophaeum taylorii</name>
    <dbReference type="NCBI Taxonomy" id="2483200"/>
    <lineage>
        <taxon>Eukaryota</taxon>
        <taxon>Sar</taxon>
        <taxon>Stramenopiles</taxon>
        <taxon>Ochrophyta</taxon>
        <taxon>Pelagophyceae</taxon>
        <taxon>Pelagomonadales</taxon>
        <taxon>Pelagomonadaceae</taxon>
        <taxon>Chrysophaeum</taxon>
    </lineage>
</organism>
<dbReference type="PANTHER" id="PTHR23044">
    <property type="entry name" value="3'-5' EXONUCLEASE ERI1-RELATED"/>
    <property type="match status" value="1"/>
</dbReference>
<reference evidence="6" key="1">
    <citation type="submission" date="2023-01" db="EMBL/GenBank/DDBJ databases">
        <title>Metagenome sequencing of chrysophaentin producing Chrysophaeum taylorii.</title>
        <authorList>
            <person name="Davison J."/>
            <person name="Bewley C."/>
        </authorList>
    </citation>
    <scope>NUCLEOTIDE SEQUENCE</scope>
    <source>
        <strain evidence="6">NIES-1699</strain>
    </source>
</reference>
<keyword evidence="7" id="KW-1185">Reference proteome</keyword>
<dbReference type="Pfam" id="PF00929">
    <property type="entry name" value="RNase_T"/>
    <property type="match status" value="1"/>
</dbReference>
<feature type="region of interest" description="Disordered" evidence="4">
    <location>
        <begin position="244"/>
        <end position="273"/>
    </location>
</feature>
<dbReference type="PANTHER" id="PTHR23044:SF61">
    <property type="entry name" value="3'-5' EXORIBONUCLEASE 1-RELATED"/>
    <property type="match status" value="1"/>
</dbReference>
<accession>A0AAD7XRU4</accession>
<dbReference type="InterPro" id="IPR047201">
    <property type="entry name" value="ERI-1_3'hExo-like"/>
</dbReference>
<dbReference type="InterPro" id="IPR012337">
    <property type="entry name" value="RNaseH-like_sf"/>
</dbReference>
<sequence length="273" mass="31445">MVTRFFGWIREAFYKLCCTVLSVIRRCVGSPSLAKKRRCLLVVDFECTCDKQRKDWIHEIIEFPVLCVDVEALKTTEVFHRFVKPTERPTLTRFCTELTGISQATVDSAAPLDVVLEEFETWRAGVTENYAFVADGPSDFRDFLLSECARKRIAPPLGADRWVDLGEHLRTFYGVTRGTLQAKLERLGLEFEGRPHSGLDDARNIAAIAIKLARDRCPLEINDNWGISRDINLSRRCRRTPIERRQAKDRLKQTRSRRVGRRGPTTTTIQVEW</sequence>
<evidence type="ECO:0000313" key="6">
    <source>
        <dbReference type="EMBL" id="KAJ8613830.1"/>
    </source>
</evidence>
<evidence type="ECO:0000256" key="1">
    <source>
        <dbReference type="ARBA" id="ARBA00022722"/>
    </source>
</evidence>
<dbReference type="Proteomes" id="UP001230188">
    <property type="component" value="Unassembled WGS sequence"/>
</dbReference>
<protein>
    <recommendedName>
        <fullName evidence="5">Exonuclease domain-containing protein</fullName>
    </recommendedName>
</protein>
<keyword evidence="1" id="KW-0540">Nuclease</keyword>
<keyword evidence="3" id="KW-0269">Exonuclease</keyword>
<dbReference type="InterPro" id="IPR013520">
    <property type="entry name" value="Ribonucl_H"/>
</dbReference>
<comment type="caution">
    <text evidence="6">The sequence shown here is derived from an EMBL/GenBank/DDBJ whole genome shotgun (WGS) entry which is preliminary data.</text>
</comment>